<keyword evidence="4" id="KW-0238">DNA-binding</keyword>
<keyword evidence="5" id="KW-0804">Transcription</keyword>
<feature type="domain" description="Basic leucine-zipper C-terminal" evidence="7">
    <location>
        <begin position="18"/>
        <end position="119"/>
    </location>
</feature>
<dbReference type="ExpressionAtlas" id="A0A2K3MB10">
    <property type="expression patterns" value="baseline"/>
</dbReference>
<evidence type="ECO:0000313" key="9">
    <source>
        <dbReference type="Proteomes" id="UP000236291"/>
    </source>
</evidence>
<evidence type="ECO:0000313" key="8">
    <source>
        <dbReference type="EMBL" id="PNX87971.1"/>
    </source>
</evidence>
<evidence type="ECO:0000256" key="2">
    <source>
        <dbReference type="ARBA" id="ARBA00007163"/>
    </source>
</evidence>
<evidence type="ECO:0000256" key="6">
    <source>
        <dbReference type="ARBA" id="ARBA00023242"/>
    </source>
</evidence>
<keyword evidence="6" id="KW-0539">Nucleus</keyword>
<evidence type="ECO:0000256" key="5">
    <source>
        <dbReference type="ARBA" id="ARBA00023163"/>
    </source>
</evidence>
<organism evidence="8 9">
    <name type="scientific">Trifolium pratense</name>
    <name type="common">Red clover</name>
    <dbReference type="NCBI Taxonomy" id="57577"/>
    <lineage>
        <taxon>Eukaryota</taxon>
        <taxon>Viridiplantae</taxon>
        <taxon>Streptophyta</taxon>
        <taxon>Embryophyta</taxon>
        <taxon>Tracheophyta</taxon>
        <taxon>Spermatophyta</taxon>
        <taxon>Magnoliopsida</taxon>
        <taxon>eudicotyledons</taxon>
        <taxon>Gunneridae</taxon>
        <taxon>Pentapetalae</taxon>
        <taxon>rosids</taxon>
        <taxon>fabids</taxon>
        <taxon>Fabales</taxon>
        <taxon>Fabaceae</taxon>
        <taxon>Papilionoideae</taxon>
        <taxon>50 kb inversion clade</taxon>
        <taxon>NPAAA clade</taxon>
        <taxon>Hologalegina</taxon>
        <taxon>IRL clade</taxon>
        <taxon>Trifolieae</taxon>
        <taxon>Trifolium</taxon>
    </lineage>
</organism>
<dbReference type="STRING" id="57577.A0A2K3MB10"/>
<evidence type="ECO:0000259" key="7">
    <source>
        <dbReference type="Pfam" id="PF12498"/>
    </source>
</evidence>
<dbReference type="InterPro" id="IPR020983">
    <property type="entry name" value="Basic_leucine-zipper_C"/>
</dbReference>
<comment type="caution">
    <text evidence="8">The sequence shown here is derived from an EMBL/GenBank/DDBJ whole genome shotgun (WGS) entry which is preliminary data.</text>
</comment>
<dbReference type="GO" id="GO:0005634">
    <property type="term" value="C:nucleus"/>
    <property type="evidence" value="ECO:0007669"/>
    <property type="project" value="UniProtKB-SubCell"/>
</dbReference>
<keyword evidence="3" id="KW-0805">Transcription regulation</keyword>
<comment type="similarity">
    <text evidence="2">Belongs to the bZIP family.</text>
</comment>
<dbReference type="PANTHER" id="PTHR46408">
    <property type="entry name" value="BASIC LEUCINE ZIPPER 63"/>
    <property type="match status" value="1"/>
</dbReference>
<reference evidence="8 9" key="2">
    <citation type="journal article" date="2017" name="Front. Plant Sci.">
        <title>Gene Classification and Mining of Molecular Markers Useful in Red Clover (Trifolium pratense) Breeding.</title>
        <authorList>
            <person name="Istvanek J."/>
            <person name="Dluhosova J."/>
            <person name="Dluhos P."/>
            <person name="Patkova L."/>
            <person name="Nedelnik J."/>
            <person name="Repkova J."/>
        </authorList>
    </citation>
    <scope>NUCLEOTIDE SEQUENCE [LARGE SCALE GENOMIC DNA]</scope>
    <source>
        <strain evidence="9">cv. Tatra</strain>
        <tissue evidence="8">Young leaves</tissue>
    </source>
</reference>
<dbReference type="AlphaFoldDB" id="A0A2K3MB10"/>
<gene>
    <name evidence="8" type="primary">opaque</name>
    <name evidence="8" type="ORF">L195_g044071</name>
</gene>
<evidence type="ECO:0000256" key="3">
    <source>
        <dbReference type="ARBA" id="ARBA00023015"/>
    </source>
</evidence>
<dbReference type="Proteomes" id="UP000236291">
    <property type="component" value="Unassembled WGS sequence"/>
</dbReference>
<feature type="non-terminal residue" evidence="8">
    <location>
        <position position="1"/>
    </location>
</feature>
<dbReference type="Pfam" id="PF12498">
    <property type="entry name" value="bZIP_C"/>
    <property type="match status" value="1"/>
</dbReference>
<proteinExistence type="inferred from homology"/>
<accession>A0A2K3MB10</accession>
<sequence length="132" mass="14597">KYRDSDHENRVLLAKLETLRAQVQLAEAEGRFLRRPGLNPMVNAMPEMSSVMGMEMSLFDRSPSESSADAFVPVQEHRNNNFFQPTSDNLMSGRDMRGVNNWLGGNVSSAESVLKNTPAGGNALTKTSNRIV</sequence>
<dbReference type="EMBL" id="ASHM01055257">
    <property type="protein sequence ID" value="PNX87971.1"/>
    <property type="molecule type" value="Genomic_DNA"/>
</dbReference>
<name>A0A2K3MB10_TRIPR</name>
<dbReference type="PANTHER" id="PTHR46408:SF10">
    <property type="entry name" value="BASIC LEUCINE ZIPPER 63"/>
    <property type="match status" value="1"/>
</dbReference>
<dbReference type="GO" id="GO:0003677">
    <property type="term" value="F:DNA binding"/>
    <property type="evidence" value="ECO:0007669"/>
    <property type="project" value="UniProtKB-KW"/>
</dbReference>
<comment type="subcellular location">
    <subcellularLocation>
        <location evidence="1">Nucleus</location>
    </subcellularLocation>
</comment>
<evidence type="ECO:0000256" key="1">
    <source>
        <dbReference type="ARBA" id="ARBA00004123"/>
    </source>
</evidence>
<protein>
    <submittedName>
        <fullName evidence="8">Opaque</fullName>
    </submittedName>
</protein>
<evidence type="ECO:0000256" key="4">
    <source>
        <dbReference type="ARBA" id="ARBA00023125"/>
    </source>
</evidence>
<reference evidence="8 9" key="1">
    <citation type="journal article" date="2014" name="Am. J. Bot.">
        <title>Genome assembly and annotation for red clover (Trifolium pratense; Fabaceae).</title>
        <authorList>
            <person name="Istvanek J."/>
            <person name="Jaros M."/>
            <person name="Krenek A."/>
            <person name="Repkova J."/>
        </authorList>
    </citation>
    <scope>NUCLEOTIDE SEQUENCE [LARGE SCALE GENOMIC DNA]</scope>
    <source>
        <strain evidence="9">cv. Tatra</strain>
        <tissue evidence="8">Young leaves</tissue>
    </source>
</reference>